<dbReference type="Gene3D" id="3.20.20.80">
    <property type="entry name" value="Glycosidases"/>
    <property type="match status" value="1"/>
</dbReference>
<protein>
    <submittedName>
        <fullName evidence="3">Tetratricopeptide repeat protein</fullName>
    </submittedName>
</protein>
<proteinExistence type="predicted"/>
<organism evidence="3 4">
    <name type="scientific">Candidatus Nitrospira neomarina</name>
    <dbReference type="NCBI Taxonomy" id="3020899"/>
    <lineage>
        <taxon>Bacteria</taxon>
        <taxon>Pseudomonadati</taxon>
        <taxon>Nitrospirota</taxon>
        <taxon>Nitrospiria</taxon>
        <taxon>Nitrospirales</taxon>
        <taxon>Nitrospiraceae</taxon>
        <taxon>Nitrospira</taxon>
    </lineage>
</organism>
<dbReference type="SUPFAM" id="SSF48452">
    <property type="entry name" value="TPR-like"/>
    <property type="match status" value="1"/>
</dbReference>
<dbReference type="PROSITE" id="PS51257">
    <property type="entry name" value="PROKAR_LIPOPROTEIN"/>
    <property type="match status" value="1"/>
</dbReference>
<sequence>MTTWLKMCSLLLCLGLLAGCGRTRPPQGPPVSGAIPPPAVESVPEDRDEGIESSPPDVPQDIQQIHAELFQRSKDDFERKAYPQAISGLTRLLALLPGEPIEVQSRWLLAQAYRQVGEWEAARDQYRILTVAGSANPYQAGAQVQFNELQRLLEQFTMPPLDTQAIRLTLEQLPASGGFDQGIKKMKADGITTLLIDLGCEGAGFHTDQQRTTSRSPRHLLDLQTLLRSYVERSHQLQLLVYVGVNLRCLGNWHDSPLPEWRDGRYNTTTHQVQDSRFFDIFHPEYQRFLDQFLTHLSEDSVDGLVFLDDYPMGVYDGVSPSGLTRFQTAFGVSFDPVRTFQSGFDPLKASKLASRSTRPSGASKEDSVFWRWAGWKARERLTVVEQLIGQLRKRHLTVQCGLELHPHGLTDPVRALVDYAQDAMEAIRRPFSFFFVRPEIDRHSSSDQVSAIEKLRRISTKAVLTRLLPVLDDPRRVWVSMPAERGKRIVPGTGGSSTSLLGEFPSGIGVVHDLRAFS</sequence>
<dbReference type="EMBL" id="CP116968">
    <property type="protein sequence ID" value="WNM63426.1"/>
    <property type="molecule type" value="Genomic_DNA"/>
</dbReference>
<dbReference type="Proteomes" id="UP001302494">
    <property type="component" value="Chromosome"/>
</dbReference>
<name>A0AA96GK55_9BACT</name>
<feature type="chain" id="PRO_5041740561" evidence="2">
    <location>
        <begin position="19"/>
        <end position="519"/>
    </location>
</feature>
<accession>A0AA96GK55</accession>
<evidence type="ECO:0000256" key="2">
    <source>
        <dbReference type="SAM" id="SignalP"/>
    </source>
</evidence>
<evidence type="ECO:0000256" key="1">
    <source>
        <dbReference type="SAM" id="MobiDB-lite"/>
    </source>
</evidence>
<dbReference type="KEGG" id="nneo:PQG83_06650"/>
<dbReference type="RefSeq" id="WP_312748024.1">
    <property type="nucleotide sequence ID" value="NZ_CP116968.1"/>
</dbReference>
<dbReference type="AlphaFoldDB" id="A0AA96GK55"/>
<feature type="region of interest" description="Disordered" evidence="1">
    <location>
        <begin position="25"/>
        <end position="58"/>
    </location>
</feature>
<evidence type="ECO:0000313" key="4">
    <source>
        <dbReference type="Proteomes" id="UP001302494"/>
    </source>
</evidence>
<keyword evidence="4" id="KW-1185">Reference proteome</keyword>
<gene>
    <name evidence="3" type="ORF">PQG83_06650</name>
</gene>
<dbReference type="InterPro" id="IPR011990">
    <property type="entry name" value="TPR-like_helical_dom_sf"/>
</dbReference>
<dbReference type="Gene3D" id="1.25.40.10">
    <property type="entry name" value="Tetratricopeptide repeat domain"/>
    <property type="match status" value="1"/>
</dbReference>
<feature type="signal peptide" evidence="2">
    <location>
        <begin position="1"/>
        <end position="18"/>
    </location>
</feature>
<keyword evidence="2" id="KW-0732">Signal</keyword>
<reference evidence="3 4" key="1">
    <citation type="submission" date="2023-01" db="EMBL/GenBank/DDBJ databases">
        <title>Cultivation and genomic characterization of new, ubiquitous marine nitrite-oxidizing bacteria from the Nitrospirales.</title>
        <authorList>
            <person name="Mueller A.J."/>
            <person name="Daebeler A."/>
            <person name="Herbold C.W."/>
            <person name="Kirkegaard R.H."/>
            <person name="Daims H."/>
        </authorList>
    </citation>
    <scope>NUCLEOTIDE SEQUENCE [LARGE SCALE GENOMIC DNA]</scope>
    <source>
        <strain evidence="3 4">DK</strain>
    </source>
</reference>
<evidence type="ECO:0000313" key="3">
    <source>
        <dbReference type="EMBL" id="WNM63426.1"/>
    </source>
</evidence>